<protein>
    <recommendedName>
        <fullName evidence="3">Membrane insertase YidC/Oxa/ALB C-terminal domain-containing protein</fullName>
    </recommendedName>
</protein>
<evidence type="ECO:0000313" key="5">
    <source>
        <dbReference type="Proteomes" id="UP000177324"/>
    </source>
</evidence>
<feature type="transmembrane region" description="Helical" evidence="2">
    <location>
        <begin position="213"/>
        <end position="231"/>
    </location>
</feature>
<name>A0A1G1VK57_9BACT</name>
<dbReference type="EMBL" id="MHCH01000060">
    <property type="protein sequence ID" value="OGY15788.1"/>
    <property type="molecule type" value="Genomic_DNA"/>
</dbReference>
<accession>A0A1G1VK57</accession>
<dbReference type="Pfam" id="PF02096">
    <property type="entry name" value="60KD_IMP"/>
    <property type="match status" value="1"/>
</dbReference>
<dbReference type="InterPro" id="IPR028055">
    <property type="entry name" value="YidC/Oxa/ALB_C"/>
</dbReference>
<organism evidence="4 5">
    <name type="scientific">Candidatus Chisholmbacteria bacterium RIFCSPHIGHO2_01_FULL_48_12</name>
    <dbReference type="NCBI Taxonomy" id="1797589"/>
    <lineage>
        <taxon>Bacteria</taxon>
        <taxon>Candidatus Chisholmiibacteriota</taxon>
    </lineage>
</organism>
<dbReference type="Proteomes" id="UP000177324">
    <property type="component" value="Unassembled WGS sequence"/>
</dbReference>
<keyword evidence="2" id="KW-0472">Membrane</keyword>
<comment type="similarity">
    <text evidence="1">Belongs to the OXA1/ALB3/YidC family.</text>
</comment>
<feature type="transmembrane region" description="Helical" evidence="2">
    <location>
        <begin position="36"/>
        <end position="56"/>
    </location>
</feature>
<feature type="domain" description="Membrane insertase YidC/Oxa/ALB C-terminal" evidence="3">
    <location>
        <begin position="35"/>
        <end position="225"/>
    </location>
</feature>
<evidence type="ECO:0000259" key="3">
    <source>
        <dbReference type="Pfam" id="PF02096"/>
    </source>
</evidence>
<evidence type="ECO:0000256" key="1">
    <source>
        <dbReference type="RuleBase" id="RU003945"/>
    </source>
</evidence>
<keyword evidence="2" id="KW-1133">Transmembrane helix</keyword>
<comment type="subcellular location">
    <subcellularLocation>
        <location evidence="1">Membrane</location>
        <topology evidence="1">Multi-pass membrane protein</topology>
    </subcellularLocation>
</comment>
<feature type="transmembrane region" description="Helical" evidence="2">
    <location>
        <begin position="99"/>
        <end position="121"/>
    </location>
</feature>
<reference evidence="4 5" key="1">
    <citation type="journal article" date="2016" name="Nat. Commun.">
        <title>Thousands of microbial genomes shed light on interconnected biogeochemical processes in an aquifer system.</title>
        <authorList>
            <person name="Anantharaman K."/>
            <person name="Brown C.T."/>
            <person name="Hug L.A."/>
            <person name="Sharon I."/>
            <person name="Castelle C.J."/>
            <person name="Probst A.J."/>
            <person name="Thomas B.C."/>
            <person name="Singh A."/>
            <person name="Wilkins M.J."/>
            <person name="Karaoz U."/>
            <person name="Brodie E.L."/>
            <person name="Williams K.H."/>
            <person name="Hubbard S.S."/>
            <person name="Banfield J.F."/>
        </authorList>
    </citation>
    <scope>NUCLEOTIDE SEQUENCE [LARGE SCALE GENOMIC DNA]</scope>
</reference>
<proteinExistence type="inferred from homology"/>
<keyword evidence="1 2" id="KW-0812">Transmembrane</keyword>
<gene>
    <name evidence="4" type="ORF">A2784_01550</name>
</gene>
<dbReference type="STRING" id="1797589.A2784_01550"/>
<evidence type="ECO:0000256" key="2">
    <source>
        <dbReference type="SAM" id="Phobius"/>
    </source>
</evidence>
<dbReference type="AlphaFoldDB" id="A0A1G1VK57"/>
<sequence>MFELYTTFIYQPFLNLLVGIYYLLQQIPNLPHADMGVAVIIFTLALRFLLLPLTLASHRSEAERRHLEAKVKELKRDLRSNPVHLNQAIKKLFRDKPRMVISAALDLTIQVIIALMLWRIFAQGLLGADLHLLYDFMPDIPQPYNLKFLDIYDLTHPNLKLNLIQSLAIFGVEALNLLTSPFPVTRGEVIKLQFILPLASFLIFSQLPAGKKLFIITTLLFSFCLKLLQLFRRLFARLSPSPQTAEPIMPGQQAVATTG</sequence>
<comment type="caution">
    <text evidence="4">The sequence shown here is derived from an EMBL/GenBank/DDBJ whole genome shotgun (WGS) entry which is preliminary data.</text>
</comment>
<evidence type="ECO:0000313" key="4">
    <source>
        <dbReference type="EMBL" id="OGY15788.1"/>
    </source>
</evidence>
<dbReference type="GO" id="GO:0016020">
    <property type="term" value="C:membrane"/>
    <property type="evidence" value="ECO:0007669"/>
    <property type="project" value="UniProtKB-SubCell"/>
</dbReference>
<feature type="transmembrane region" description="Helical" evidence="2">
    <location>
        <begin position="7"/>
        <end position="24"/>
    </location>
</feature>